<dbReference type="OrthoDB" id="114886at2"/>
<proteinExistence type="inferred from homology"/>
<sequence>MAGLLATNPQQDDVPTLAARALRIELDLTPKPGLVDRANSGSHQDMDHALFVKSIAAITPWFSAFMQAGQAHAHKPASEQLRLLRPQGIACEQAMLSATNGVNTHKGGIFSLGLLCFAAGRLQGQNRVVSADALCRQVSEICRGLVARELMARPQAATAGEKQFHAYGLTGARGEVEQGFITVRRAVLPFWHQEQGERRLHNALLRLMAANADSNLVSRGGMAGLRYVQDYAAALLATSWNSDSLREMDNALMARRLSPGGSADLLAVAYVLASLP</sequence>
<dbReference type="NCBIfam" id="TIGR03125">
    <property type="entry name" value="citrate_citG"/>
    <property type="match status" value="1"/>
</dbReference>
<reference evidence="8" key="1">
    <citation type="submission" date="2016-08" db="EMBL/GenBank/DDBJ databases">
        <authorList>
            <person name="Varghese N."/>
            <person name="Submissions Spin"/>
        </authorList>
    </citation>
    <scope>NUCLEOTIDE SEQUENCE [LARGE SCALE GENOMIC DNA]</scope>
    <source>
        <strain evidence="8">REICA_082</strain>
    </source>
</reference>
<dbReference type="Gene3D" id="1.10.4200.10">
    <property type="entry name" value="Triphosphoribosyl-dephospho-CoA protein"/>
    <property type="match status" value="1"/>
</dbReference>
<dbReference type="AlphaFoldDB" id="A0A1C4DSC1"/>
<dbReference type="PANTHER" id="PTHR30201">
    <property type="entry name" value="TRIPHOSPHORIBOSYL-DEPHOSPHO-COA SYNTHASE"/>
    <property type="match status" value="1"/>
</dbReference>
<protein>
    <recommendedName>
        <fullName evidence="6">Probable 2-(5''-triphosphoribosyl)-3'-dephosphocoenzyme-A synthase</fullName>
        <shortName evidence="6">2-(5''-triphosphoribosyl)-3'-dephospho-CoA synthase</shortName>
        <ecNumber evidence="6">2.4.2.52</ecNumber>
    </recommendedName>
</protein>
<comment type="catalytic activity">
    <reaction evidence="1 6">
        <text>3'-dephospho-CoA + ATP = 2'-(5''-triphospho-alpha-D-ribosyl)-3'-dephospho-CoA + adenine</text>
        <dbReference type="Rhea" id="RHEA:15117"/>
        <dbReference type="ChEBI" id="CHEBI:16708"/>
        <dbReference type="ChEBI" id="CHEBI:30616"/>
        <dbReference type="ChEBI" id="CHEBI:57328"/>
        <dbReference type="ChEBI" id="CHEBI:61378"/>
        <dbReference type="EC" id="2.4.2.52"/>
    </reaction>
</comment>
<name>A0A1C4DSC1_9ENTR</name>
<dbReference type="InterPro" id="IPR002736">
    <property type="entry name" value="CitG"/>
</dbReference>
<keyword evidence="5 6" id="KW-0067">ATP-binding</keyword>
<dbReference type="Proteomes" id="UP000198975">
    <property type="component" value="Unassembled WGS sequence"/>
</dbReference>
<evidence type="ECO:0000256" key="4">
    <source>
        <dbReference type="ARBA" id="ARBA00022741"/>
    </source>
</evidence>
<dbReference type="RefSeq" id="WP_088238390.1">
    <property type="nucleotide sequence ID" value="NZ_FMAY01000014.1"/>
</dbReference>
<evidence type="ECO:0000256" key="6">
    <source>
        <dbReference type="HAMAP-Rule" id="MF_00397"/>
    </source>
</evidence>
<gene>
    <name evidence="6" type="primary">citG</name>
    <name evidence="7" type="ORF">GA0061071_11428</name>
</gene>
<dbReference type="GO" id="GO:0005524">
    <property type="term" value="F:ATP binding"/>
    <property type="evidence" value="ECO:0007669"/>
    <property type="project" value="UniProtKB-KW"/>
</dbReference>
<evidence type="ECO:0000313" key="8">
    <source>
        <dbReference type="Proteomes" id="UP000198975"/>
    </source>
</evidence>
<evidence type="ECO:0000256" key="3">
    <source>
        <dbReference type="ARBA" id="ARBA00022679"/>
    </source>
</evidence>
<evidence type="ECO:0000256" key="5">
    <source>
        <dbReference type="ARBA" id="ARBA00022840"/>
    </source>
</evidence>
<dbReference type="InterPro" id="IPR017551">
    <property type="entry name" value="TriPribosyl-deP-CoA_syn_CitG"/>
</dbReference>
<dbReference type="GO" id="GO:0046917">
    <property type="term" value="F:triphosphoribosyl-dephospho-CoA synthase activity"/>
    <property type="evidence" value="ECO:0007669"/>
    <property type="project" value="UniProtKB-UniRule"/>
</dbReference>
<dbReference type="PANTHER" id="PTHR30201:SF2">
    <property type="entry name" value="2-(5''-TRIPHOSPHORIBOSYL)-3'-DEPHOSPHOCOENZYME-A SYNTHASE"/>
    <property type="match status" value="1"/>
</dbReference>
<keyword evidence="3 6" id="KW-0808">Transferase</keyword>
<organism evidence="7 8">
    <name type="scientific">Kosakonia oryzendophytica</name>
    <dbReference type="NCBI Taxonomy" id="1005665"/>
    <lineage>
        <taxon>Bacteria</taxon>
        <taxon>Pseudomonadati</taxon>
        <taxon>Pseudomonadota</taxon>
        <taxon>Gammaproteobacteria</taxon>
        <taxon>Enterobacterales</taxon>
        <taxon>Enterobacteriaceae</taxon>
        <taxon>Kosakonia</taxon>
    </lineage>
</organism>
<evidence type="ECO:0000256" key="1">
    <source>
        <dbReference type="ARBA" id="ARBA00001210"/>
    </source>
</evidence>
<accession>A0A1C4DSC1</accession>
<evidence type="ECO:0000256" key="2">
    <source>
        <dbReference type="ARBA" id="ARBA00006812"/>
    </source>
</evidence>
<keyword evidence="8" id="KW-1185">Reference proteome</keyword>
<dbReference type="GO" id="GO:0051191">
    <property type="term" value="P:prosthetic group biosynthetic process"/>
    <property type="evidence" value="ECO:0007669"/>
    <property type="project" value="TreeGrafter"/>
</dbReference>
<keyword evidence="4 6" id="KW-0547">Nucleotide-binding</keyword>
<dbReference type="EC" id="2.4.2.52" evidence="6"/>
<evidence type="ECO:0000313" key="7">
    <source>
        <dbReference type="EMBL" id="SCC34304.1"/>
    </source>
</evidence>
<comment type="similarity">
    <text evidence="2 6">Belongs to the CitG/MdcB family.</text>
</comment>
<dbReference type="HAMAP" id="MF_00397">
    <property type="entry name" value="CitG"/>
    <property type="match status" value="1"/>
</dbReference>
<dbReference type="Pfam" id="PF01874">
    <property type="entry name" value="CitG"/>
    <property type="match status" value="1"/>
</dbReference>
<dbReference type="EMBL" id="FMAY01000014">
    <property type="protein sequence ID" value="SCC34304.1"/>
    <property type="molecule type" value="Genomic_DNA"/>
</dbReference>